<keyword evidence="1" id="KW-0472">Membrane</keyword>
<feature type="transmembrane region" description="Helical" evidence="1">
    <location>
        <begin position="93"/>
        <end position="112"/>
    </location>
</feature>
<keyword evidence="1" id="KW-0812">Transmembrane</keyword>
<gene>
    <name evidence="2" type="ORF">A33I_08530</name>
</gene>
<evidence type="ECO:0000313" key="3">
    <source>
        <dbReference type="Proteomes" id="UP000017170"/>
    </source>
</evidence>
<dbReference type="AlphaFoldDB" id="U6SRL5"/>
<dbReference type="RefSeq" id="WP_022627423.1">
    <property type="nucleotide sequence ID" value="NZ_ATAE01000009.1"/>
</dbReference>
<keyword evidence="1" id="KW-1133">Transmembrane helix</keyword>
<sequence>MYLLIKEATTIDLTIIAAMLVTIIFTVIAIFQVLLSLGFPLGEAAMGGFHKVLPPPLRIVSAFNALILLFMGYVFLVHAGVLTNTIFSLPTNALVWVFTVFLGLNTLANLVSKSKKERIIMTPLSGIAFLLCVFIIF</sequence>
<organism evidence="2 3">
    <name type="scientific">Alkalihalophilus marmarensis DSM 21297</name>
    <dbReference type="NCBI Taxonomy" id="1188261"/>
    <lineage>
        <taxon>Bacteria</taxon>
        <taxon>Bacillati</taxon>
        <taxon>Bacillota</taxon>
        <taxon>Bacilli</taxon>
        <taxon>Bacillales</taxon>
        <taxon>Bacillaceae</taxon>
        <taxon>Alkalihalophilus</taxon>
    </lineage>
</organism>
<accession>U6SRL5</accession>
<feature type="transmembrane region" description="Helical" evidence="1">
    <location>
        <begin position="119"/>
        <end position="136"/>
    </location>
</feature>
<keyword evidence="3" id="KW-1185">Reference proteome</keyword>
<proteinExistence type="predicted"/>
<evidence type="ECO:0000256" key="1">
    <source>
        <dbReference type="SAM" id="Phobius"/>
    </source>
</evidence>
<dbReference type="EMBL" id="ATAE01000009">
    <property type="protein sequence ID" value="ERN54007.1"/>
    <property type="molecule type" value="Genomic_DNA"/>
</dbReference>
<reference evidence="2 3" key="1">
    <citation type="journal article" date="2013" name="Genome Announc.">
        <title>Genome Sequence of the Extreme Obligate Alkaliphile Bacillus marmarensis Strain DSM 21297.</title>
        <authorList>
            <person name="Wernick D.G."/>
            <person name="Choi K.Y."/>
            <person name="Tat C.A."/>
            <person name="Lafontaine Rivera J.G."/>
            <person name="Liao J.C."/>
        </authorList>
    </citation>
    <scope>NUCLEOTIDE SEQUENCE [LARGE SCALE GENOMIC DNA]</scope>
    <source>
        <strain evidence="2 3">DSM 21297</strain>
    </source>
</reference>
<protein>
    <submittedName>
        <fullName evidence="2">Uncharacterized protein</fullName>
    </submittedName>
</protein>
<dbReference type="PATRIC" id="fig|1188261.3.peg.1098"/>
<name>U6SRL5_9BACI</name>
<dbReference type="Proteomes" id="UP000017170">
    <property type="component" value="Unassembled WGS sequence"/>
</dbReference>
<feature type="transmembrane region" description="Helical" evidence="1">
    <location>
        <begin position="15"/>
        <end position="39"/>
    </location>
</feature>
<evidence type="ECO:0000313" key="2">
    <source>
        <dbReference type="EMBL" id="ERN54007.1"/>
    </source>
</evidence>
<feature type="transmembrane region" description="Helical" evidence="1">
    <location>
        <begin position="59"/>
        <end position="81"/>
    </location>
</feature>
<comment type="caution">
    <text evidence="2">The sequence shown here is derived from an EMBL/GenBank/DDBJ whole genome shotgun (WGS) entry which is preliminary data.</text>
</comment>